<evidence type="ECO:0000259" key="1">
    <source>
        <dbReference type="SMART" id="SM00829"/>
    </source>
</evidence>
<dbReference type="SUPFAM" id="SSF50129">
    <property type="entry name" value="GroES-like"/>
    <property type="match status" value="1"/>
</dbReference>
<evidence type="ECO:0000313" key="2">
    <source>
        <dbReference type="EMBL" id="RAO65198.1"/>
    </source>
</evidence>
<dbReference type="SMART" id="SM00829">
    <property type="entry name" value="PKS_ER"/>
    <property type="match status" value="1"/>
</dbReference>
<feature type="domain" description="Enoyl reductase (ER)" evidence="1">
    <location>
        <begin position="23"/>
        <end position="356"/>
    </location>
</feature>
<accession>A0A364KNR4</accession>
<organism evidence="2 3">
    <name type="scientific">Talaromyces amestolkiae</name>
    <dbReference type="NCBI Taxonomy" id="1196081"/>
    <lineage>
        <taxon>Eukaryota</taxon>
        <taxon>Fungi</taxon>
        <taxon>Dikarya</taxon>
        <taxon>Ascomycota</taxon>
        <taxon>Pezizomycotina</taxon>
        <taxon>Eurotiomycetes</taxon>
        <taxon>Eurotiomycetidae</taxon>
        <taxon>Eurotiales</taxon>
        <taxon>Trichocomaceae</taxon>
        <taxon>Talaromyces</taxon>
        <taxon>Talaromyces sect. Talaromyces</taxon>
    </lineage>
</organism>
<dbReference type="InterPro" id="IPR020843">
    <property type="entry name" value="ER"/>
</dbReference>
<dbReference type="OrthoDB" id="9930022at2759"/>
<dbReference type="Pfam" id="PF00107">
    <property type="entry name" value="ADH_zinc_N"/>
    <property type="match status" value="1"/>
</dbReference>
<evidence type="ECO:0000313" key="3">
    <source>
        <dbReference type="Proteomes" id="UP000249363"/>
    </source>
</evidence>
<dbReference type="RefSeq" id="XP_040729715.1">
    <property type="nucleotide sequence ID" value="XM_040873222.1"/>
</dbReference>
<dbReference type="PANTHER" id="PTHR45033:SF2">
    <property type="entry name" value="ZINC-TYPE ALCOHOL DEHYDROGENASE-LIKE PROTEIN C1773.06C"/>
    <property type="match status" value="1"/>
</dbReference>
<gene>
    <name evidence="2" type="ORF">BHQ10_001210</name>
</gene>
<dbReference type="STRING" id="1196081.A0A364KNR4"/>
<dbReference type="PANTHER" id="PTHR45033">
    <property type="match status" value="1"/>
</dbReference>
<comment type="caution">
    <text evidence="2">The sequence shown here is derived from an EMBL/GenBank/DDBJ whole genome shotgun (WGS) entry which is preliminary data.</text>
</comment>
<dbReference type="GeneID" id="63790427"/>
<dbReference type="Gene3D" id="3.40.50.720">
    <property type="entry name" value="NAD(P)-binding Rossmann-like Domain"/>
    <property type="match status" value="1"/>
</dbReference>
<dbReference type="InterPro" id="IPR013154">
    <property type="entry name" value="ADH-like_N"/>
</dbReference>
<dbReference type="CDD" id="cd08276">
    <property type="entry name" value="MDR7"/>
    <property type="match status" value="1"/>
</dbReference>
<dbReference type="Pfam" id="PF08240">
    <property type="entry name" value="ADH_N"/>
    <property type="match status" value="1"/>
</dbReference>
<dbReference type="AlphaFoldDB" id="A0A364KNR4"/>
<sequence length="359" mass="38320">MSAKYQAWRVYPKASTHDEKSVEILDNLALEEVEKPIPGPGQILVRIHAAALNFRDLLITAFSPKYPVPSIPGLSPCSDGAGSIEAVGPSKNNNWKIGDEVIFRVTNSWDDGDVSNFKGNGLGSGDIHGTLSQYLLLDESWLVRKPAHLTWEQAASIAGAGGTAIQALFHNGISNGLDLSGKTVLTQGTGGSSMFCAQFAVAAGARVIGTTSSDTKSELLKSLGVHEVVNYKTHPSWADEVVRLTDGKGVDLVIDVGGSATFEQSLKAARFGGTVAAVGFLTEPRPSDPGLIHAIIFGAKTIRGQMAASLEMYHELVELMEKHRIVPVVGQVFEWTEAKDAFEALMRQSVSGKIVIKVV</sequence>
<dbReference type="InterPro" id="IPR036291">
    <property type="entry name" value="NAD(P)-bd_dom_sf"/>
</dbReference>
<keyword evidence="3" id="KW-1185">Reference proteome</keyword>
<dbReference type="InterPro" id="IPR013149">
    <property type="entry name" value="ADH-like_C"/>
</dbReference>
<dbReference type="InterPro" id="IPR052711">
    <property type="entry name" value="Zinc_ADH-like"/>
</dbReference>
<dbReference type="SUPFAM" id="SSF51735">
    <property type="entry name" value="NAD(P)-binding Rossmann-fold domains"/>
    <property type="match status" value="1"/>
</dbReference>
<dbReference type="Gene3D" id="3.90.180.10">
    <property type="entry name" value="Medium-chain alcohol dehydrogenases, catalytic domain"/>
    <property type="match status" value="1"/>
</dbReference>
<dbReference type="EMBL" id="MIKG01000001">
    <property type="protein sequence ID" value="RAO65198.1"/>
    <property type="molecule type" value="Genomic_DNA"/>
</dbReference>
<protein>
    <recommendedName>
        <fullName evidence="1">Enoyl reductase (ER) domain-containing protein</fullName>
    </recommendedName>
</protein>
<dbReference type="GO" id="GO:0016491">
    <property type="term" value="F:oxidoreductase activity"/>
    <property type="evidence" value="ECO:0007669"/>
    <property type="project" value="InterPro"/>
</dbReference>
<dbReference type="Proteomes" id="UP000249363">
    <property type="component" value="Unassembled WGS sequence"/>
</dbReference>
<dbReference type="InterPro" id="IPR011032">
    <property type="entry name" value="GroES-like_sf"/>
</dbReference>
<reference evidence="2 3" key="1">
    <citation type="journal article" date="2017" name="Biotechnol. Biofuels">
        <title>Differential beta-glucosidase expression as a function of carbon source availability in Talaromyces amestolkiae: a genomic and proteomic approach.</title>
        <authorList>
            <person name="de Eugenio L.I."/>
            <person name="Mendez-Liter J.A."/>
            <person name="Nieto-Dominguez M."/>
            <person name="Alonso L."/>
            <person name="Gil-Munoz J."/>
            <person name="Barriuso J."/>
            <person name="Prieto A."/>
            <person name="Martinez M.J."/>
        </authorList>
    </citation>
    <scope>NUCLEOTIDE SEQUENCE [LARGE SCALE GENOMIC DNA]</scope>
    <source>
        <strain evidence="2 3">CIB</strain>
    </source>
</reference>
<name>A0A364KNR4_TALAM</name>
<proteinExistence type="predicted"/>